<dbReference type="GO" id="GO:0016020">
    <property type="term" value="C:membrane"/>
    <property type="evidence" value="ECO:0007669"/>
    <property type="project" value="UniProtKB-SubCell"/>
</dbReference>
<keyword evidence="3 6" id="KW-1133">Transmembrane helix</keyword>
<feature type="domain" description="MARVEL" evidence="7">
    <location>
        <begin position="15"/>
        <end position="152"/>
    </location>
</feature>
<name>A0A9J7HXX4_BRAFL</name>
<evidence type="ECO:0000256" key="4">
    <source>
        <dbReference type="ARBA" id="ARBA00023136"/>
    </source>
</evidence>
<dbReference type="GeneID" id="118409531"/>
<evidence type="ECO:0000313" key="8">
    <source>
        <dbReference type="Proteomes" id="UP000001554"/>
    </source>
</evidence>
<dbReference type="PROSITE" id="PS51225">
    <property type="entry name" value="MARVEL"/>
    <property type="match status" value="1"/>
</dbReference>
<evidence type="ECO:0000256" key="5">
    <source>
        <dbReference type="PROSITE-ProRule" id="PRU00581"/>
    </source>
</evidence>
<evidence type="ECO:0000256" key="6">
    <source>
        <dbReference type="SAM" id="Phobius"/>
    </source>
</evidence>
<reference evidence="9" key="2">
    <citation type="submission" date="2025-08" db="UniProtKB">
        <authorList>
            <consortium name="RefSeq"/>
        </authorList>
    </citation>
    <scope>IDENTIFICATION</scope>
    <source>
        <strain evidence="9">S238N-H82</strain>
        <tissue evidence="9">Testes</tissue>
    </source>
</reference>
<feature type="transmembrane region" description="Helical" evidence="6">
    <location>
        <begin position="163"/>
        <end position="182"/>
    </location>
</feature>
<dbReference type="InterPro" id="IPR008253">
    <property type="entry name" value="Marvel"/>
</dbReference>
<evidence type="ECO:0000256" key="2">
    <source>
        <dbReference type="ARBA" id="ARBA00022692"/>
    </source>
</evidence>
<organism evidence="8 9">
    <name type="scientific">Branchiostoma floridae</name>
    <name type="common">Florida lancelet</name>
    <name type="synonym">Amphioxus</name>
    <dbReference type="NCBI Taxonomy" id="7739"/>
    <lineage>
        <taxon>Eukaryota</taxon>
        <taxon>Metazoa</taxon>
        <taxon>Chordata</taxon>
        <taxon>Cephalochordata</taxon>
        <taxon>Leptocardii</taxon>
        <taxon>Amphioxiformes</taxon>
        <taxon>Branchiostomatidae</taxon>
        <taxon>Branchiostoma</taxon>
    </lineage>
</organism>
<keyword evidence="8" id="KW-1185">Reference proteome</keyword>
<feature type="transmembrane region" description="Helical" evidence="6">
    <location>
        <begin position="93"/>
        <end position="117"/>
    </location>
</feature>
<evidence type="ECO:0000259" key="7">
    <source>
        <dbReference type="PROSITE" id="PS51225"/>
    </source>
</evidence>
<feature type="transmembrane region" description="Helical" evidence="6">
    <location>
        <begin position="129"/>
        <end position="151"/>
    </location>
</feature>
<feature type="transmembrane region" description="Helical" evidence="6">
    <location>
        <begin position="52"/>
        <end position="73"/>
    </location>
</feature>
<dbReference type="Pfam" id="PF01284">
    <property type="entry name" value="MARVEL"/>
    <property type="match status" value="1"/>
</dbReference>
<accession>A0A9J7HXX4</accession>
<keyword evidence="4 5" id="KW-0472">Membrane</keyword>
<keyword evidence="2 5" id="KW-0812">Transmembrane</keyword>
<dbReference type="RefSeq" id="XP_035666509.1">
    <property type="nucleotide sequence ID" value="XM_035810616.1"/>
</dbReference>
<evidence type="ECO:0000256" key="3">
    <source>
        <dbReference type="ARBA" id="ARBA00022989"/>
    </source>
</evidence>
<dbReference type="KEGG" id="bfo:118409531"/>
<protein>
    <submittedName>
        <fullName evidence="9">Uncharacterized protein LOC118409531 isoform X1</fullName>
    </submittedName>
</protein>
<evidence type="ECO:0000256" key="1">
    <source>
        <dbReference type="ARBA" id="ARBA00004141"/>
    </source>
</evidence>
<feature type="transmembrane region" description="Helical" evidence="6">
    <location>
        <begin position="20"/>
        <end position="40"/>
    </location>
</feature>
<gene>
    <name evidence="9" type="primary">LOC118409531</name>
</gene>
<sequence>MEQNGWGPPAVDLNFLKSGLGVLKVVQMILSLAGFIIAEVTAPPYGWEQMKAFEWISLTIFILTLAVFTTFLASWHKSEAVVRVNWPLVDFCHSALCTVLWSINLILGLVSISWYYYPSREGGAIAGRDFVHSGLCFLLWAVNFILMMTVMPLRHWRWYRVGGTLPCMVLAIISLVTFWATVRMSYRRWHLFSPTPTIPYHYQHLGTEPYS</sequence>
<dbReference type="OrthoDB" id="10028364at2759"/>
<reference evidence="8" key="1">
    <citation type="journal article" date="2020" name="Nat. Ecol. Evol.">
        <title>Deeply conserved synteny resolves early events in vertebrate evolution.</title>
        <authorList>
            <person name="Simakov O."/>
            <person name="Marletaz F."/>
            <person name="Yue J.X."/>
            <person name="O'Connell B."/>
            <person name="Jenkins J."/>
            <person name="Brandt A."/>
            <person name="Calef R."/>
            <person name="Tung C.H."/>
            <person name="Huang T.K."/>
            <person name="Schmutz J."/>
            <person name="Satoh N."/>
            <person name="Yu J.K."/>
            <person name="Putnam N.H."/>
            <person name="Green R.E."/>
            <person name="Rokhsar D.S."/>
        </authorList>
    </citation>
    <scope>NUCLEOTIDE SEQUENCE [LARGE SCALE GENOMIC DNA]</scope>
    <source>
        <strain evidence="8">S238N-H82</strain>
    </source>
</reference>
<dbReference type="AlphaFoldDB" id="A0A9J7HXX4"/>
<comment type="subcellular location">
    <subcellularLocation>
        <location evidence="1">Membrane</location>
        <topology evidence="1">Multi-pass membrane protein</topology>
    </subcellularLocation>
</comment>
<proteinExistence type="predicted"/>
<dbReference type="Proteomes" id="UP000001554">
    <property type="component" value="Chromosome 2"/>
</dbReference>
<evidence type="ECO:0000313" key="9">
    <source>
        <dbReference type="RefSeq" id="XP_035666509.1"/>
    </source>
</evidence>